<dbReference type="Gene3D" id="3.40.50.1820">
    <property type="entry name" value="alpha/beta hydrolase"/>
    <property type="match status" value="1"/>
</dbReference>
<evidence type="ECO:0000313" key="2">
    <source>
        <dbReference type="EMBL" id="NMO14218.1"/>
    </source>
</evidence>
<dbReference type="Proteomes" id="UP000518300">
    <property type="component" value="Unassembled WGS sequence"/>
</dbReference>
<gene>
    <name evidence="2" type="ORF">HG543_05005</name>
</gene>
<dbReference type="SUPFAM" id="SSF53474">
    <property type="entry name" value="alpha/beta-Hydrolases"/>
    <property type="match status" value="1"/>
</dbReference>
<proteinExistence type="predicted"/>
<sequence length="285" mass="31246">MLLPTPTKTVMLIHGAWLTPLSWEAVRARYEARGFKVIAPAWPYLDHSVEELRSNLDPRFAKLNLEGIINHYDALIRALPEKPILIGHSFGGLIVQVLLDRGLGAAGVAVDPGPPFGVLAHPKAVWTSRHVFTAWNAWNRALTMSFDGFRAGFANTLPESEMRAAYDKYIVPTPGRIFFQAVLGIGSKITTPNPARPPLLLTAAEFDNTIPLPMVKKNAKKQAKSPSKTEFKMFPDRSHTLLLEEGWEEVADFILDWAVEATTAPVPVAVPQAAGIQAARLSAVS</sequence>
<organism evidence="2 3">
    <name type="scientific">Pyxidicoccus fallax</name>
    <dbReference type="NCBI Taxonomy" id="394095"/>
    <lineage>
        <taxon>Bacteria</taxon>
        <taxon>Pseudomonadati</taxon>
        <taxon>Myxococcota</taxon>
        <taxon>Myxococcia</taxon>
        <taxon>Myxococcales</taxon>
        <taxon>Cystobacterineae</taxon>
        <taxon>Myxococcaceae</taxon>
        <taxon>Pyxidicoccus</taxon>
    </lineage>
</organism>
<accession>A0A848LF98</accession>
<dbReference type="Pfam" id="PF12697">
    <property type="entry name" value="Abhydrolase_6"/>
    <property type="match status" value="1"/>
</dbReference>
<protein>
    <submittedName>
        <fullName evidence="2">Alpha/beta hydrolase</fullName>
    </submittedName>
</protein>
<evidence type="ECO:0000313" key="3">
    <source>
        <dbReference type="Proteomes" id="UP000518300"/>
    </source>
</evidence>
<dbReference type="InterPro" id="IPR029058">
    <property type="entry name" value="AB_hydrolase_fold"/>
</dbReference>
<name>A0A848LF98_9BACT</name>
<dbReference type="InterPro" id="IPR000073">
    <property type="entry name" value="AB_hydrolase_1"/>
</dbReference>
<evidence type="ECO:0000259" key="1">
    <source>
        <dbReference type="Pfam" id="PF12697"/>
    </source>
</evidence>
<keyword evidence="2" id="KW-0378">Hydrolase</keyword>
<dbReference type="EMBL" id="JABBJJ010000014">
    <property type="protein sequence ID" value="NMO14218.1"/>
    <property type="molecule type" value="Genomic_DNA"/>
</dbReference>
<comment type="caution">
    <text evidence="2">The sequence shown here is derived from an EMBL/GenBank/DDBJ whole genome shotgun (WGS) entry which is preliminary data.</text>
</comment>
<dbReference type="GO" id="GO:0016787">
    <property type="term" value="F:hydrolase activity"/>
    <property type="evidence" value="ECO:0007669"/>
    <property type="project" value="UniProtKB-KW"/>
</dbReference>
<keyword evidence="3" id="KW-1185">Reference proteome</keyword>
<reference evidence="2 3" key="1">
    <citation type="submission" date="2020-04" db="EMBL/GenBank/DDBJ databases">
        <title>Draft genome of Pyxidicoccus fallax type strain.</title>
        <authorList>
            <person name="Whitworth D.E."/>
        </authorList>
    </citation>
    <scope>NUCLEOTIDE SEQUENCE [LARGE SCALE GENOMIC DNA]</scope>
    <source>
        <strain evidence="2 3">DSM 14698</strain>
    </source>
</reference>
<dbReference type="AlphaFoldDB" id="A0A848LF98"/>
<dbReference type="RefSeq" id="WP_169343515.1">
    <property type="nucleotide sequence ID" value="NZ_JABBJJ010000014.1"/>
</dbReference>
<feature type="domain" description="AB hydrolase-1" evidence="1">
    <location>
        <begin position="11"/>
        <end position="252"/>
    </location>
</feature>